<dbReference type="EMBL" id="JBBXMP010000044">
    <property type="protein sequence ID" value="KAL0065697.1"/>
    <property type="molecule type" value="Genomic_DNA"/>
</dbReference>
<keyword evidence="3" id="KW-1185">Reference proteome</keyword>
<feature type="region of interest" description="Disordered" evidence="1">
    <location>
        <begin position="153"/>
        <end position="174"/>
    </location>
</feature>
<name>A0ABR2ZZG5_9AGAR</name>
<sequence>MLEEEIGRGGPGGGGASYARWSAVTERGGRGKGGADGHGAEPGSDGMLLPPCVDGIRLLREGVLDALLGLIACCQRRDASGSFWGRTCTGMRNGMNYSTRENARSGMNLAIEGEGEGKVEAGCTGAGTTGSGTEESGMNAGGIGTGARSSFGVGRRHEGGTSNNLKSTGQAGTTDSPVLLPSVIGNASKLVLDEEEYSMLLGVIERYYWLLSPVV</sequence>
<evidence type="ECO:0000313" key="2">
    <source>
        <dbReference type="EMBL" id="KAL0065697.1"/>
    </source>
</evidence>
<comment type="caution">
    <text evidence="2">The sequence shown here is derived from an EMBL/GenBank/DDBJ whole genome shotgun (WGS) entry which is preliminary data.</text>
</comment>
<reference evidence="2 3" key="1">
    <citation type="submission" date="2024-05" db="EMBL/GenBank/DDBJ databases">
        <title>A draft genome resource for the thread blight pathogen Marasmius tenuissimus strain MS-2.</title>
        <authorList>
            <person name="Yulfo-Soto G.E."/>
            <person name="Baruah I.K."/>
            <person name="Amoako-Attah I."/>
            <person name="Bukari Y."/>
            <person name="Meinhardt L.W."/>
            <person name="Bailey B.A."/>
            <person name="Cohen S.P."/>
        </authorList>
    </citation>
    <scope>NUCLEOTIDE SEQUENCE [LARGE SCALE GENOMIC DNA]</scope>
    <source>
        <strain evidence="2 3">MS-2</strain>
    </source>
</reference>
<feature type="region of interest" description="Disordered" evidence="1">
    <location>
        <begin position="26"/>
        <end position="46"/>
    </location>
</feature>
<evidence type="ECO:0000256" key="1">
    <source>
        <dbReference type="SAM" id="MobiDB-lite"/>
    </source>
</evidence>
<feature type="compositionally biased region" description="Basic and acidic residues" evidence="1">
    <location>
        <begin position="27"/>
        <end position="39"/>
    </location>
</feature>
<dbReference type="Proteomes" id="UP001437256">
    <property type="component" value="Unassembled WGS sequence"/>
</dbReference>
<proteinExistence type="predicted"/>
<organism evidence="2 3">
    <name type="scientific">Marasmius tenuissimus</name>
    <dbReference type="NCBI Taxonomy" id="585030"/>
    <lineage>
        <taxon>Eukaryota</taxon>
        <taxon>Fungi</taxon>
        <taxon>Dikarya</taxon>
        <taxon>Basidiomycota</taxon>
        <taxon>Agaricomycotina</taxon>
        <taxon>Agaricomycetes</taxon>
        <taxon>Agaricomycetidae</taxon>
        <taxon>Agaricales</taxon>
        <taxon>Marasmiineae</taxon>
        <taxon>Marasmiaceae</taxon>
        <taxon>Marasmius</taxon>
    </lineage>
</organism>
<protein>
    <submittedName>
        <fullName evidence="2">Uncharacterized protein</fullName>
    </submittedName>
</protein>
<accession>A0ABR2ZZG5</accession>
<feature type="compositionally biased region" description="Polar residues" evidence="1">
    <location>
        <begin position="160"/>
        <end position="174"/>
    </location>
</feature>
<gene>
    <name evidence="2" type="ORF">AAF712_007338</name>
</gene>
<evidence type="ECO:0000313" key="3">
    <source>
        <dbReference type="Proteomes" id="UP001437256"/>
    </source>
</evidence>